<dbReference type="Gene3D" id="3.40.190.10">
    <property type="entry name" value="Periplasmic binding protein-like II"/>
    <property type="match status" value="2"/>
</dbReference>
<dbReference type="SUPFAM" id="SSF46785">
    <property type="entry name" value="Winged helix' DNA-binding domain"/>
    <property type="match status" value="1"/>
</dbReference>
<proteinExistence type="inferred from homology"/>
<dbReference type="EMBL" id="CP018171">
    <property type="protein sequence ID" value="APH73769.1"/>
    <property type="molecule type" value="Genomic_DNA"/>
</dbReference>
<dbReference type="PANTHER" id="PTHR30346:SF0">
    <property type="entry name" value="HCA OPERON TRANSCRIPTIONAL ACTIVATOR HCAR"/>
    <property type="match status" value="1"/>
</dbReference>
<dbReference type="Gene3D" id="1.10.10.10">
    <property type="entry name" value="Winged helix-like DNA-binding domain superfamily/Winged helix DNA-binding domain"/>
    <property type="match status" value="1"/>
</dbReference>
<dbReference type="PANTHER" id="PTHR30346">
    <property type="entry name" value="TRANSCRIPTIONAL DUAL REGULATOR HCAR-RELATED"/>
    <property type="match status" value="1"/>
</dbReference>
<evidence type="ECO:0000256" key="3">
    <source>
        <dbReference type="ARBA" id="ARBA00023125"/>
    </source>
</evidence>
<evidence type="ECO:0000259" key="5">
    <source>
        <dbReference type="PROSITE" id="PS50931"/>
    </source>
</evidence>
<protein>
    <submittedName>
        <fullName evidence="6">LysR family transcriptional regulator</fullName>
    </submittedName>
</protein>
<dbReference type="SUPFAM" id="SSF53850">
    <property type="entry name" value="Periplasmic binding protein-like II"/>
    <property type="match status" value="1"/>
</dbReference>
<dbReference type="InterPro" id="IPR036390">
    <property type="entry name" value="WH_DNA-bd_sf"/>
</dbReference>
<keyword evidence="7" id="KW-1185">Reference proteome</keyword>
<name>A0A1L3SWH5_9HYPH</name>
<dbReference type="FunFam" id="1.10.10.10:FF:000001">
    <property type="entry name" value="LysR family transcriptional regulator"/>
    <property type="match status" value="1"/>
</dbReference>
<dbReference type="GO" id="GO:0003700">
    <property type="term" value="F:DNA-binding transcription factor activity"/>
    <property type="evidence" value="ECO:0007669"/>
    <property type="project" value="InterPro"/>
</dbReference>
<dbReference type="Proteomes" id="UP000182840">
    <property type="component" value="Chromosome"/>
</dbReference>
<dbReference type="GO" id="GO:0032993">
    <property type="term" value="C:protein-DNA complex"/>
    <property type="evidence" value="ECO:0007669"/>
    <property type="project" value="TreeGrafter"/>
</dbReference>
<organism evidence="6 7">
    <name type="scientific">Aquibium oceanicum</name>
    <dbReference type="NCBI Taxonomy" id="1670800"/>
    <lineage>
        <taxon>Bacteria</taxon>
        <taxon>Pseudomonadati</taxon>
        <taxon>Pseudomonadota</taxon>
        <taxon>Alphaproteobacteria</taxon>
        <taxon>Hyphomicrobiales</taxon>
        <taxon>Phyllobacteriaceae</taxon>
        <taxon>Aquibium</taxon>
    </lineage>
</organism>
<comment type="similarity">
    <text evidence="1">Belongs to the LysR transcriptional regulatory family.</text>
</comment>
<feature type="domain" description="HTH lysR-type" evidence="5">
    <location>
        <begin position="15"/>
        <end position="72"/>
    </location>
</feature>
<dbReference type="InterPro" id="IPR005119">
    <property type="entry name" value="LysR_subst-bd"/>
</dbReference>
<dbReference type="KEGG" id="meso:BSQ44_22095"/>
<dbReference type="CDD" id="cd08414">
    <property type="entry name" value="PBP2_LTTR_aromatics_like"/>
    <property type="match status" value="1"/>
</dbReference>
<dbReference type="GO" id="GO:0003677">
    <property type="term" value="F:DNA binding"/>
    <property type="evidence" value="ECO:0007669"/>
    <property type="project" value="UniProtKB-KW"/>
</dbReference>
<reference evidence="7" key="1">
    <citation type="submission" date="2016-11" db="EMBL/GenBank/DDBJ databases">
        <title>Mesorhizobium oceanicum sp. nov., isolated from deep seawater in South China Sea.</title>
        <authorList>
            <person name="Fu G.-Y."/>
        </authorList>
    </citation>
    <scope>NUCLEOTIDE SEQUENCE [LARGE SCALE GENOMIC DNA]</scope>
    <source>
        <strain evidence="7">B7</strain>
    </source>
</reference>
<dbReference type="Pfam" id="PF00126">
    <property type="entry name" value="HTH_1"/>
    <property type="match status" value="1"/>
</dbReference>
<dbReference type="RefSeq" id="WP_072607232.1">
    <property type="nucleotide sequence ID" value="NZ_CP018171.1"/>
</dbReference>
<dbReference type="InterPro" id="IPR036388">
    <property type="entry name" value="WH-like_DNA-bd_sf"/>
</dbReference>
<dbReference type="PROSITE" id="PS50931">
    <property type="entry name" value="HTH_LYSR"/>
    <property type="match status" value="1"/>
</dbReference>
<evidence type="ECO:0000256" key="1">
    <source>
        <dbReference type="ARBA" id="ARBA00009437"/>
    </source>
</evidence>
<sequence>MDKAETKRPTNLGNIELRHIRYFLAIADEMNFGRAAERLNIAQPGLSQQIKILEHILEATLFDRSRRRLRFTLAGEMFAAEARKVMAQAEVAVQTARRAARGEVGRLAIGYVGSAAYVGMLTHLVGEFRETHPQVELEISEMEMLPQLEAISDGRLDLGFIRPPVPLPIGLSFIPILQEELFVALPTSHPLASQEAVPLRALSDEVFITPRHPPRVSFSQHTRAACHEVGFEPRMGPQGRDFVTIASMVSVGLGVALVPQSLQCIQLPSICYRPLSDVRPRSELAVAFRRSDASVVVRDFIAATRRRARSLSTESRPAVSGNGE</sequence>
<evidence type="ECO:0000313" key="6">
    <source>
        <dbReference type="EMBL" id="APH73769.1"/>
    </source>
</evidence>
<dbReference type="Pfam" id="PF03466">
    <property type="entry name" value="LysR_substrate"/>
    <property type="match status" value="1"/>
</dbReference>
<dbReference type="AlphaFoldDB" id="A0A1L3SWH5"/>
<keyword evidence="2" id="KW-0805">Transcription regulation</keyword>
<dbReference type="InterPro" id="IPR000847">
    <property type="entry name" value="LysR_HTH_N"/>
</dbReference>
<dbReference type="STRING" id="1670800.BSQ44_22095"/>
<gene>
    <name evidence="6" type="ORF">BSQ44_22095</name>
</gene>
<evidence type="ECO:0000256" key="2">
    <source>
        <dbReference type="ARBA" id="ARBA00023015"/>
    </source>
</evidence>
<keyword evidence="3" id="KW-0238">DNA-binding</keyword>
<evidence type="ECO:0000313" key="7">
    <source>
        <dbReference type="Proteomes" id="UP000182840"/>
    </source>
</evidence>
<dbReference type="PRINTS" id="PR00039">
    <property type="entry name" value="HTHLYSR"/>
</dbReference>
<dbReference type="OrthoDB" id="9811588at2"/>
<accession>A0A1L3SWH5</accession>
<keyword evidence="4" id="KW-0804">Transcription</keyword>
<evidence type="ECO:0000256" key="4">
    <source>
        <dbReference type="ARBA" id="ARBA00023163"/>
    </source>
</evidence>